<accession>A0A6N2VBQ5</accession>
<comment type="caution">
    <text evidence="2">Lacks conserved residue(s) required for the propagation of feature annotation.</text>
</comment>
<keyword evidence="1" id="KW-0520">NAD</keyword>
<dbReference type="InterPro" id="IPR026590">
    <property type="entry name" value="Ssirtuin_cat_dom"/>
</dbReference>
<keyword evidence="2" id="KW-0479">Metal-binding</keyword>
<dbReference type="InterPro" id="IPR029035">
    <property type="entry name" value="DHS-like_NAD/FAD-binding_dom"/>
</dbReference>
<keyword evidence="2" id="KW-0862">Zinc</keyword>
<protein>
    <submittedName>
        <fullName evidence="4">NAD-dependent deacetylase</fullName>
    </submittedName>
</protein>
<dbReference type="SUPFAM" id="SSF52467">
    <property type="entry name" value="DHS-like NAD/FAD-binding domain"/>
    <property type="match status" value="1"/>
</dbReference>
<feature type="binding site" evidence="2">
    <location>
        <position position="203"/>
    </location>
    <ligand>
        <name>Zn(2+)</name>
        <dbReference type="ChEBI" id="CHEBI:29105"/>
    </ligand>
</feature>
<proteinExistence type="predicted"/>
<gene>
    <name evidence="4" type="ORF">CNLFYP112_02573</name>
</gene>
<feature type="domain" description="Deacetylase sirtuin-type" evidence="3">
    <location>
        <begin position="11"/>
        <end position="310"/>
    </location>
</feature>
<dbReference type="PROSITE" id="PS50305">
    <property type="entry name" value="SIRTUIN"/>
    <property type="match status" value="1"/>
</dbReference>
<organism evidence="4">
    <name type="scientific">[Clostridium] nexile</name>
    <dbReference type="NCBI Taxonomy" id="29361"/>
    <lineage>
        <taxon>Bacteria</taxon>
        <taxon>Bacillati</taxon>
        <taxon>Bacillota</taxon>
        <taxon>Clostridia</taxon>
        <taxon>Lachnospirales</taxon>
        <taxon>Lachnospiraceae</taxon>
        <taxon>Tyzzerella</taxon>
    </lineage>
</organism>
<feature type="binding site" evidence="2">
    <location>
        <position position="148"/>
    </location>
    <ligand>
        <name>Zn(2+)</name>
        <dbReference type="ChEBI" id="CHEBI:29105"/>
    </ligand>
</feature>
<name>A0A6N2VBQ5_9FIRM</name>
<dbReference type="GO" id="GO:0046872">
    <property type="term" value="F:metal ion binding"/>
    <property type="evidence" value="ECO:0007669"/>
    <property type="project" value="UniProtKB-KW"/>
</dbReference>
<evidence type="ECO:0000259" key="3">
    <source>
        <dbReference type="PROSITE" id="PS50305"/>
    </source>
</evidence>
<sequence length="310" mass="36076">MFLRKKIGKSTTDCWKEIEKLEKQIQQADAIIIGAGAGLSTSAGFHYAGERFKEYFGDFANRYHFIDMYSGGFYPYETLEEHWAYWSRYIYINRYMDAPNPVYNNLYSRVKEKDYFVLTTNVDHCFQKAGFDKHRLFYTQGDYGLFQCSEPCHQNTYNNEAVIRKMVEAQGYRVDGNGRLVVPESRQPERKIPSELVPHCPKCGKPMSMNLRADGTFVQDEGWYAASNRYYEFLKRHENLFILFLELGVGENTPAIIKYPFWRMTAENPKAVYACINWGQAYAPKEISERSICIDQDIGEVLGKIIKDNV</sequence>
<dbReference type="AlphaFoldDB" id="A0A6N2VBQ5"/>
<evidence type="ECO:0000256" key="2">
    <source>
        <dbReference type="PROSITE-ProRule" id="PRU00236"/>
    </source>
</evidence>
<dbReference type="EMBL" id="CACRTG010000025">
    <property type="protein sequence ID" value="VYT27057.1"/>
    <property type="molecule type" value="Genomic_DNA"/>
</dbReference>
<feature type="binding site" evidence="2">
    <location>
        <position position="152"/>
    </location>
    <ligand>
        <name>Zn(2+)</name>
        <dbReference type="ChEBI" id="CHEBI:29105"/>
    </ligand>
</feature>
<feature type="binding site" evidence="2">
    <location>
        <position position="200"/>
    </location>
    <ligand>
        <name>Zn(2+)</name>
        <dbReference type="ChEBI" id="CHEBI:29105"/>
    </ligand>
</feature>
<evidence type="ECO:0000256" key="1">
    <source>
        <dbReference type="ARBA" id="ARBA00023027"/>
    </source>
</evidence>
<dbReference type="Gene3D" id="3.40.50.1220">
    <property type="entry name" value="TPP-binding domain"/>
    <property type="match status" value="1"/>
</dbReference>
<evidence type="ECO:0000313" key="4">
    <source>
        <dbReference type="EMBL" id="VYT27057.1"/>
    </source>
</evidence>
<reference evidence="4" key="1">
    <citation type="submission" date="2019-11" db="EMBL/GenBank/DDBJ databases">
        <authorList>
            <person name="Feng L."/>
        </authorList>
    </citation>
    <scope>NUCLEOTIDE SEQUENCE</scope>
    <source>
        <strain evidence="4">CnexileLFYP112</strain>
    </source>
</reference>